<dbReference type="Proteomes" id="UP000011115">
    <property type="component" value="Unassembled WGS sequence"/>
</dbReference>
<feature type="transmembrane region" description="Helical" evidence="1">
    <location>
        <begin position="37"/>
        <end position="59"/>
    </location>
</feature>
<dbReference type="PaxDb" id="4113-PGSC0003DMT400023171"/>
<reference evidence="3" key="1">
    <citation type="journal article" date="2011" name="Nature">
        <title>Genome sequence and analysis of the tuber crop potato.</title>
        <authorList>
            <consortium name="The Potato Genome Sequencing Consortium"/>
        </authorList>
    </citation>
    <scope>NUCLEOTIDE SEQUENCE [LARGE SCALE GENOMIC DNA]</scope>
    <source>
        <strain evidence="3">cv. DM1-3 516 R44</strain>
    </source>
</reference>
<keyword evidence="3" id="KW-1185">Reference proteome</keyword>
<name>M1AHX3_SOLTU</name>
<reference evidence="2" key="2">
    <citation type="submission" date="2015-06" db="UniProtKB">
        <authorList>
            <consortium name="EnsemblPlants"/>
        </authorList>
    </citation>
    <scope>IDENTIFICATION</scope>
    <source>
        <strain evidence="2">DM1-3 516 R44</strain>
    </source>
</reference>
<keyword evidence="1" id="KW-0812">Transmembrane</keyword>
<evidence type="ECO:0000313" key="3">
    <source>
        <dbReference type="Proteomes" id="UP000011115"/>
    </source>
</evidence>
<organism evidence="2 3">
    <name type="scientific">Solanum tuberosum</name>
    <name type="common">Potato</name>
    <dbReference type="NCBI Taxonomy" id="4113"/>
    <lineage>
        <taxon>Eukaryota</taxon>
        <taxon>Viridiplantae</taxon>
        <taxon>Streptophyta</taxon>
        <taxon>Embryophyta</taxon>
        <taxon>Tracheophyta</taxon>
        <taxon>Spermatophyta</taxon>
        <taxon>Magnoliopsida</taxon>
        <taxon>eudicotyledons</taxon>
        <taxon>Gunneridae</taxon>
        <taxon>Pentapetalae</taxon>
        <taxon>asterids</taxon>
        <taxon>lamiids</taxon>
        <taxon>Solanales</taxon>
        <taxon>Solanaceae</taxon>
        <taxon>Solanoideae</taxon>
        <taxon>Solaneae</taxon>
        <taxon>Solanum</taxon>
    </lineage>
</organism>
<evidence type="ECO:0000313" key="2">
    <source>
        <dbReference type="EnsemblPlants" id="PGSC0003DMT400023171"/>
    </source>
</evidence>
<accession>M1AHX3</accession>
<proteinExistence type="predicted"/>
<keyword evidence="1" id="KW-1133">Transmembrane helix</keyword>
<evidence type="ECO:0000256" key="1">
    <source>
        <dbReference type="SAM" id="Phobius"/>
    </source>
</evidence>
<protein>
    <submittedName>
        <fullName evidence="2">Uncharacterized protein</fullName>
    </submittedName>
</protein>
<keyword evidence="1" id="KW-0472">Membrane</keyword>
<dbReference type="InParanoid" id="M1AHX3"/>
<dbReference type="Gramene" id="PGSC0003DMT400023171">
    <property type="protein sequence ID" value="PGSC0003DMT400023171"/>
    <property type="gene ID" value="PGSC0003DMG400008966"/>
</dbReference>
<sequence>MDLVTSSGVNYILGLICFKLRGKLCLRPYVSSMRSHCIIYCVFMAFYQSALICNCWLHVGFMTALSPTLLELFKNVNGWASDSPNKLRGKLCLRSYVPSMRSHCIIYCIFVAF</sequence>
<dbReference type="HOGENOM" id="CLU_2137988_0_0_1"/>
<dbReference type="AlphaFoldDB" id="M1AHX3"/>
<dbReference type="EnsemblPlants" id="PGSC0003DMT400023171">
    <property type="protein sequence ID" value="PGSC0003DMT400023171"/>
    <property type="gene ID" value="PGSC0003DMG400008966"/>
</dbReference>